<proteinExistence type="predicted"/>
<keyword evidence="10" id="KW-1185">Reference proteome</keyword>
<evidence type="ECO:0000313" key="10">
    <source>
        <dbReference type="Proteomes" id="UP000198670"/>
    </source>
</evidence>
<dbReference type="EMBL" id="FOQO01000010">
    <property type="protein sequence ID" value="SFJ53188.1"/>
    <property type="molecule type" value="Genomic_DNA"/>
</dbReference>
<evidence type="ECO:0000256" key="4">
    <source>
        <dbReference type="ARBA" id="ARBA00022741"/>
    </source>
</evidence>
<feature type="transmembrane region" description="Helical" evidence="8">
    <location>
        <begin position="109"/>
        <end position="129"/>
    </location>
</feature>
<dbReference type="RefSeq" id="WP_090629910.1">
    <property type="nucleotide sequence ID" value="NZ_FOQO01000010.1"/>
</dbReference>
<feature type="transmembrane region" description="Helical" evidence="8">
    <location>
        <begin position="135"/>
        <end position="156"/>
    </location>
</feature>
<feature type="transmembrane region" description="Helical" evidence="8">
    <location>
        <begin position="81"/>
        <end position="102"/>
    </location>
</feature>
<dbReference type="Proteomes" id="UP000198670">
    <property type="component" value="Unassembled WGS sequence"/>
</dbReference>
<feature type="transmembrane region" description="Helical" evidence="8">
    <location>
        <begin position="250"/>
        <end position="274"/>
    </location>
</feature>
<dbReference type="InterPro" id="IPR009834">
    <property type="entry name" value="Ureide_permease"/>
</dbReference>
<keyword evidence="5" id="KW-0067">ATP-binding</keyword>
<feature type="transmembrane region" description="Helical" evidence="8">
    <location>
        <begin position="6"/>
        <end position="27"/>
    </location>
</feature>
<gene>
    <name evidence="9" type="ORF">SAMN05444682_110242</name>
</gene>
<evidence type="ECO:0000256" key="8">
    <source>
        <dbReference type="SAM" id="Phobius"/>
    </source>
</evidence>
<evidence type="ECO:0000313" key="9">
    <source>
        <dbReference type="EMBL" id="SFJ53188.1"/>
    </source>
</evidence>
<feature type="transmembrane region" description="Helical" evidence="8">
    <location>
        <begin position="39"/>
        <end position="61"/>
    </location>
</feature>
<organism evidence="9 10">
    <name type="scientific">Parapedobacter indicus</name>
    <dbReference type="NCBI Taxonomy" id="1477437"/>
    <lineage>
        <taxon>Bacteria</taxon>
        <taxon>Pseudomonadati</taxon>
        <taxon>Bacteroidota</taxon>
        <taxon>Sphingobacteriia</taxon>
        <taxon>Sphingobacteriales</taxon>
        <taxon>Sphingobacteriaceae</taxon>
        <taxon>Parapedobacter</taxon>
    </lineage>
</organism>
<keyword evidence="4" id="KW-0547">Nucleotide-binding</keyword>
<dbReference type="InterPro" id="IPR030189">
    <property type="entry name" value="UPS_plant"/>
</dbReference>
<evidence type="ECO:0000256" key="3">
    <source>
        <dbReference type="ARBA" id="ARBA00022692"/>
    </source>
</evidence>
<reference evidence="9 10" key="1">
    <citation type="submission" date="2016-10" db="EMBL/GenBank/DDBJ databases">
        <authorList>
            <person name="de Groot N.N."/>
        </authorList>
    </citation>
    <scope>NUCLEOTIDE SEQUENCE [LARGE SCALE GENOMIC DNA]</scope>
    <source>
        <strain evidence="9 10">RK1</strain>
    </source>
</reference>
<dbReference type="Pfam" id="PF07168">
    <property type="entry name" value="Ureide_permease"/>
    <property type="match status" value="2"/>
</dbReference>
<dbReference type="GO" id="GO:0005524">
    <property type="term" value="F:ATP binding"/>
    <property type="evidence" value="ECO:0007669"/>
    <property type="project" value="UniProtKB-KW"/>
</dbReference>
<feature type="transmembrane region" description="Helical" evidence="8">
    <location>
        <begin position="168"/>
        <end position="189"/>
    </location>
</feature>
<keyword evidence="3 8" id="KW-0812">Transmembrane</keyword>
<evidence type="ECO:0000256" key="5">
    <source>
        <dbReference type="ARBA" id="ARBA00022840"/>
    </source>
</evidence>
<feature type="transmembrane region" description="Helical" evidence="8">
    <location>
        <begin position="313"/>
        <end position="333"/>
    </location>
</feature>
<comment type="subcellular location">
    <subcellularLocation>
        <location evidence="1">Membrane</location>
        <topology evidence="1">Multi-pass membrane protein</topology>
    </subcellularLocation>
</comment>
<dbReference type="AlphaFoldDB" id="A0A1I3S3J0"/>
<name>A0A1I3S3J0_9SPHI</name>
<keyword evidence="2" id="KW-0813">Transport</keyword>
<sequence length="334" mass="35098">MFIVESYGLAVLFCIVTMLCWGSWANTQKLVQREWRFELFYWDYVLGIFLLALIGAFTMGSTGESGRPFLADLAQAEGENIRSALIGGVVFNLANILLTAAIAGAGMAVAFPVGIGLALVIGVLINYLMHAKGDPVFLFLGVGLVTLAIILNAVAYGKHSGGTGKKGVGKWIGVSVIAGVLMSTFYPFIAAGMDLENFVSPAAGKMTPYTAFVVFAGGIVLSNLLFNTILMRKPLEGTPSNYGEYFRGRFGVHLVGVFGGCIWGVGNLFNLIAAGKAGPAISYGLGQGATLVAALWGVLIWKEFKGGSRSVNALVAAMFVLFVVGLGLVIAAGE</sequence>
<evidence type="ECO:0000256" key="2">
    <source>
        <dbReference type="ARBA" id="ARBA00022448"/>
    </source>
</evidence>
<keyword evidence="6 8" id="KW-1133">Transmembrane helix</keyword>
<feature type="transmembrane region" description="Helical" evidence="8">
    <location>
        <begin position="280"/>
        <end position="301"/>
    </location>
</feature>
<dbReference type="OrthoDB" id="110585at2"/>
<dbReference type="PANTHER" id="PTHR31081">
    <property type="entry name" value="UREIDE PERMEASE 1-RELATED-RELATED"/>
    <property type="match status" value="1"/>
</dbReference>
<evidence type="ECO:0000256" key="7">
    <source>
        <dbReference type="ARBA" id="ARBA00023136"/>
    </source>
</evidence>
<accession>A0A1I3S3J0</accession>
<feature type="transmembrane region" description="Helical" evidence="8">
    <location>
        <begin position="209"/>
        <end position="230"/>
    </location>
</feature>
<dbReference type="GO" id="GO:0016020">
    <property type="term" value="C:membrane"/>
    <property type="evidence" value="ECO:0007669"/>
    <property type="project" value="UniProtKB-SubCell"/>
</dbReference>
<protein>
    <submittedName>
        <fullName evidence="9">Glucose uptake protein</fullName>
    </submittedName>
</protein>
<keyword evidence="7 8" id="KW-0472">Membrane</keyword>
<evidence type="ECO:0000256" key="1">
    <source>
        <dbReference type="ARBA" id="ARBA00004141"/>
    </source>
</evidence>
<dbReference type="GO" id="GO:0022857">
    <property type="term" value="F:transmembrane transporter activity"/>
    <property type="evidence" value="ECO:0007669"/>
    <property type="project" value="InterPro"/>
</dbReference>
<evidence type="ECO:0000256" key="6">
    <source>
        <dbReference type="ARBA" id="ARBA00022989"/>
    </source>
</evidence>
<dbReference type="STRING" id="1477437.SAMN05444682_110242"/>